<name>A0A5J4FWL6_9FLAO</name>
<feature type="transmembrane region" description="Helical" evidence="1">
    <location>
        <begin position="249"/>
        <end position="273"/>
    </location>
</feature>
<protein>
    <recommendedName>
        <fullName evidence="4">Prenyltransferase</fullName>
    </recommendedName>
</protein>
<keyword evidence="1" id="KW-0472">Membrane</keyword>
<evidence type="ECO:0000256" key="1">
    <source>
        <dbReference type="SAM" id="Phobius"/>
    </source>
</evidence>
<feature type="transmembrane region" description="Helical" evidence="1">
    <location>
        <begin position="76"/>
        <end position="94"/>
    </location>
</feature>
<sequence>MSFIRKLFNFYINSSIHVAIAVIAFVGVTAIEFDLSLSLYLLLFVFSGTITGYNFVKYAEVAGLHHRSLTKDLKTIQVFSIFCFLVFCYAAYHISRHTLLFSGFLGFITMLYAVPVFAKKNLRMLGGLKIFIVALVWAGVTVLLPMIENNMNVTTDYWLSFIQRFLMVIVLIFPFDIRDVAYDSTLLRTFPQQFGIKKTKGIGLFLVTVILLLEGFEDEISEAHIYSLVLVLLLISIALVRAKTKQSRYFASFFVESIPIVYFVFILLFTYFLS</sequence>
<dbReference type="AlphaFoldDB" id="A0A5J4FWL6"/>
<feature type="transmembrane region" description="Helical" evidence="1">
    <location>
        <begin position="223"/>
        <end position="242"/>
    </location>
</feature>
<comment type="caution">
    <text evidence="2">The sequence shown here is derived from an EMBL/GenBank/DDBJ whole genome shotgun (WGS) entry which is preliminary data.</text>
</comment>
<feature type="transmembrane region" description="Helical" evidence="1">
    <location>
        <begin position="37"/>
        <end position="56"/>
    </location>
</feature>
<feature type="transmembrane region" description="Helical" evidence="1">
    <location>
        <begin position="100"/>
        <end position="118"/>
    </location>
</feature>
<feature type="transmembrane region" description="Helical" evidence="1">
    <location>
        <begin position="130"/>
        <end position="147"/>
    </location>
</feature>
<evidence type="ECO:0008006" key="4">
    <source>
        <dbReference type="Google" id="ProtNLM"/>
    </source>
</evidence>
<evidence type="ECO:0000313" key="3">
    <source>
        <dbReference type="Proteomes" id="UP000326994"/>
    </source>
</evidence>
<keyword evidence="1" id="KW-0812">Transmembrane</keyword>
<dbReference type="OrthoDB" id="1467772at2"/>
<proteinExistence type="predicted"/>
<organism evidence="2 3">
    <name type="scientific">Patiriisocius marinistellae</name>
    <dbReference type="NCBI Taxonomy" id="2494560"/>
    <lineage>
        <taxon>Bacteria</taxon>
        <taxon>Pseudomonadati</taxon>
        <taxon>Bacteroidota</taxon>
        <taxon>Flavobacteriia</taxon>
        <taxon>Flavobacteriales</taxon>
        <taxon>Flavobacteriaceae</taxon>
        <taxon>Patiriisocius</taxon>
    </lineage>
</organism>
<feature type="transmembrane region" description="Helical" evidence="1">
    <location>
        <begin position="198"/>
        <end position="217"/>
    </location>
</feature>
<dbReference type="RefSeq" id="WP_151893502.1">
    <property type="nucleotide sequence ID" value="NZ_BKCF01000001.1"/>
</dbReference>
<accession>A0A5J4FWL6</accession>
<evidence type="ECO:0000313" key="2">
    <source>
        <dbReference type="EMBL" id="GEQ85594.1"/>
    </source>
</evidence>
<dbReference type="EMBL" id="BKCF01000001">
    <property type="protein sequence ID" value="GEQ85594.1"/>
    <property type="molecule type" value="Genomic_DNA"/>
</dbReference>
<feature type="transmembrane region" description="Helical" evidence="1">
    <location>
        <begin position="159"/>
        <end position="177"/>
    </location>
</feature>
<reference evidence="2 3" key="1">
    <citation type="submission" date="2019-08" db="EMBL/GenBank/DDBJ databases">
        <title>Ulvibacter marinistellae sp. nov., isolated from a starfish, Patiria pectinifera.</title>
        <authorList>
            <person name="Kawano K."/>
            <person name="Ushijima N."/>
            <person name="Kihara M."/>
            <person name="Itoh H."/>
        </authorList>
    </citation>
    <scope>NUCLEOTIDE SEQUENCE [LARGE SCALE GENOMIC DNA]</scope>
    <source>
        <strain evidence="2 3">KK4</strain>
    </source>
</reference>
<dbReference type="Proteomes" id="UP000326994">
    <property type="component" value="Unassembled WGS sequence"/>
</dbReference>
<gene>
    <name evidence="2" type="ORF">ULMS_11020</name>
</gene>
<keyword evidence="1" id="KW-1133">Transmembrane helix</keyword>
<keyword evidence="3" id="KW-1185">Reference proteome</keyword>
<feature type="transmembrane region" description="Helical" evidence="1">
    <location>
        <begin position="7"/>
        <end position="31"/>
    </location>
</feature>